<dbReference type="OrthoDB" id="3054131at2759"/>
<protein>
    <submittedName>
        <fullName evidence="1">Uncharacterized protein</fullName>
    </submittedName>
</protein>
<dbReference type="AlphaFoldDB" id="A0A067SMY8"/>
<organism evidence="1 2">
    <name type="scientific">Galerina marginata (strain CBS 339.88)</name>
    <dbReference type="NCBI Taxonomy" id="685588"/>
    <lineage>
        <taxon>Eukaryota</taxon>
        <taxon>Fungi</taxon>
        <taxon>Dikarya</taxon>
        <taxon>Basidiomycota</taxon>
        <taxon>Agaricomycotina</taxon>
        <taxon>Agaricomycetes</taxon>
        <taxon>Agaricomycetidae</taxon>
        <taxon>Agaricales</taxon>
        <taxon>Agaricineae</taxon>
        <taxon>Strophariaceae</taxon>
        <taxon>Galerina</taxon>
    </lineage>
</organism>
<accession>A0A067SMY8</accession>
<name>A0A067SMY8_GALM3</name>
<keyword evidence="2" id="KW-1185">Reference proteome</keyword>
<dbReference type="Proteomes" id="UP000027222">
    <property type="component" value="Unassembled WGS sequence"/>
</dbReference>
<dbReference type="HOGENOM" id="CLU_043832_0_0_1"/>
<dbReference type="SUPFAM" id="SSF52047">
    <property type="entry name" value="RNI-like"/>
    <property type="match status" value="1"/>
</dbReference>
<dbReference type="EMBL" id="KL142410">
    <property type="protein sequence ID" value="KDR68138.1"/>
    <property type="molecule type" value="Genomic_DNA"/>
</dbReference>
<dbReference type="Gene3D" id="3.80.10.10">
    <property type="entry name" value="Ribonuclease Inhibitor"/>
    <property type="match status" value="1"/>
</dbReference>
<proteinExistence type="predicted"/>
<evidence type="ECO:0000313" key="1">
    <source>
        <dbReference type="EMBL" id="KDR68138.1"/>
    </source>
</evidence>
<reference evidence="2" key="1">
    <citation type="journal article" date="2014" name="Proc. Natl. Acad. Sci. U.S.A.">
        <title>Extensive sampling of basidiomycete genomes demonstrates inadequacy of the white-rot/brown-rot paradigm for wood decay fungi.</title>
        <authorList>
            <person name="Riley R."/>
            <person name="Salamov A.A."/>
            <person name="Brown D.W."/>
            <person name="Nagy L.G."/>
            <person name="Floudas D."/>
            <person name="Held B.W."/>
            <person name="Levasseur A."/>
            <person name="Lombard V."/>
            <person name="Morin E."/>
            <person name="Otillar R."/>
            <person name="Lindquist E.A."/>
            <person name="Sun H."/>
            <person name="LaButti K.M."/>
            <person name="Schmutz J."/>
            <person name="Jabbour D."/>
            <person name="Luo H."/>
            <person name="Baker S.E."/>
            <person name="Pisabarro A.G."/>
            <person name="Walton J.D."/>
            <person name="Blanchette R.A."/>
            <person name="Henrissat B."/>
            <person name="Martin F."/>
            <person name="Cullen D."/>
            <person name="Hibbett D.S."/>
            <person name="Grigoriev I.V."/>
        </authorList>
    </citation>
    <scope>NUCLEOTIDE SEQUENCE [LARGE SCALE GENOMIC DNA]</scope>
    <source>
        <strain evidence="2">CBS 339.88</strain>
    </source>
</reference>
<sequence>MTTNLEPGLSIGQLLPFDILEEIFFHSLLDENSQDEHFQPNSSISPILLLHVCKSWKSAALNMPYLWSSIYLTIPYFRLGKSPCKILDTVPTAELTKWWNTEHISIPPSLYFKPRVPPTPQHRRVIESQIKTSQIRLRRFLPDTFFRSALRLELHLNPADFKMISSVHTMFDNLVDLRIQSTLDSGGTLSIDFPFPPSPKLRRLHLSAYHSEGFLHQVPGSLLFPWGQLTHLYLPQSIPQHDWVDLIKTCLNLQLGAFNISFRDDSNTTTTDSQISVVNLQDMVFGTHQFEPSPLKELLFPRLTALRLVSMDINIFTSLANIAALLQATPALTELHLDFCLNFWKPESSFFTDENAELEDNRLSMVVPQLRLLVIDFIDPGDAIVGPNIIQFLQSRWLCSGWTTLDAEKTRRLELLIAPESTWFSWTCFDDIMREVGRYLEKLQEHPAFLISARKGGRSRERFEVFNEGTLRRGWDEAFQFQGV</sequence>
<dbReference type="InterPro" id="IPR032675">
    <property type="entry name" value="LRR_dom_sf"/>
</dbReference>
<evidence type="ECO:0000313" key="2">
    <source>
        <dbReference type="Proteomes" id="UP000027222"/>
    </source>
</evidence>
<gene>
    <name evidence="1" type="ORF">GALMADRAFT_1052126</name>
</gene>